<reference evidence="1" key="1">
    <citation type="submission" date="2021-01" db="EMBL/GenBank/DDBJ databases">
        <title>Adiantum capillus-veneris genome.</title>
        <authorList>
            <person name="Fang Y."/>
            <person name="Liao Q."/>
        </authorList>
    </citation>
    <scope>NUCLEOTIDE SEQUENCE</scope>
    <source>
        <strain evidence="1">H3</strain>
        <tissue evidence="1">Leaf</tissue>
    </source>
</reference>
<evidence type="ECO:0000313" key="2">
    <source>
        <dbReference type="Proteomes" id="UP000886520"/>
    </source>
</evidence>
<name>A0A9D4UJ37_ADICA</name>
<organism evidence="1 2">
    <name type="scientific">Adiantum capillus-veneris</name>
    <name type="common">Maidenhair fern</name>
    <dbReference type="NCBI Taxonomy" id="13818"/>
    <lineage>
        <taxon>Eukaryota</taxon>
        <taxon>Viridiplantae</taxon>
        <taxon>Streptophyta</taxon>
        <taxon>Embryophyta</taxon>
        <taxon>Tracheophyta</taxon>
        <taxon>Polypodiopsida</taxon>
        <taxon>Polypodiidae</taxon>
        <taxon>Polypodiales</taxon>
        <taxon>Pteridineae</taxon>
        <taxon>Pteridaceae</taxon>
        <taxon>Vittarioideae</taxon>
        <taxon>Adiantum</taxon>
    </lineage>
</organism>
<sequence length="101" mass="11762">MHFCNRPNWRLLAERALFTRKLADETKWCTYTRAGTSGDPACNSQQHVPPELVLPQPTCIHLLYGLRVLLLFLGFFSYRSGLFNQLLLPCFAFSQCVYMWM</sequence>
<evidence type="ECO:0000313" key="1">
    <source>
        <dbReference type="EMBL" id="KAI5068848.1"/>
    </source>
</evidence>
<dbReference type="AlphaFoldDB" id="A0A9D4UJ37"/>
<accession>A0A9D4UJ37</accession>
<dbReference type="Proteomes" id="UP000886520">
    <property type="component" value="Chromosome 16"/>
</dbReference>
<dbReference type="EMBL" id="JABFUD020000016">
    <property type="protein sequence ID" value="KAI5068848.1"/>
    <property type="molecule type" value="Genomic_DNA"/>
</dbReference>
<protein>
    <submittedName>
        <fullName evidence="1">Uncharacterized protein</fullName>
    </submittedName>
</protein>
<comment type="caution">
    <text evidence="1">The sequence shown here is derived from an EMBL/GenBank/DDBJ whole genome shotgun (WGS) entry which is preliminary data.</text>
</comment>
<proteinExistence type="predicted"/>
<keyword evidence="2" id="KW-1185">Reference proteome</keyword>
<gene>
    <name evidence="1" type="ORF">GOP47_0017193</name>
</gene>